<dbReference type="InterPro" id="IPR000215">
    <property type="entry name" value="Serpin_fam"/>
</dbReference>
<dbReference type="Gene3D" id="2.30.39.10">
    <property type="entry name" value="Alpha-1-antitrypsin, domain 1"/>
    <property type="match status" value="1"/>
</dbReference>
<accession>A0AAV6W7L2</accession>
<dbReference type="CDD" id="cd02043">
    <property type="entry name" value="serpinP_plants"/>
    <property type="match status" value="1"/>
</dbReference>
<dbReference type="InterPro" id="IPR023795">
    <property type="entry name" value="Serpin_CS"/>
</dbReference>
<dbReference type="GO" id="GO:0004867">
    <property type="term" value="F:serine-type endopeptidase inhibitor activity"/>
    <property type="evidence" value="ECO:0007669"/>
    <property type="project" value="InterPro"/>
</dbReference>
<evidence type="ECO:0000313" key="5">
    <source>
        <dbReference type="Proteomes" id="UP000826271"/>
    </source>
</evidence>
<gene>
    <name evidence="4" type="ORF">BUALT_Bualt17G0041600</name>
</gene>
<dbReference type="InterPro" id="IPR042185">
    <property type="entry name" value="Serpin_sf_2"/>
</dbReference>
<dbReference type="Gene3D" id="3.30.497.10">
    <property type="entry name" value="Antithrombin, subunit I, domain 2"/>
    <property type="match status" value="1"/>
</dbReference>
<dbReference type="GO" id="GO:0005615">
    <property type="term" value="C:extracellular space"/>
    <property type="evidence" value="ECO:0007669"/>
    <property type="project" value="InterPro"/>
</dbReference>
<comment type="similarity">
    <text evidence="1 2">Belongs to the serpin family.</text>
</comment>
<reference evidence="4" key="1">
    <citation type="submission" date="2019-10" db="EMBL/GenBank/DDBJ databases">
        <authorList>
            <person name="Zhang R."/>
            <person name="Pan Y."/>
            <person name="Wang J."/>
            <person name="Ma R."/>
            <person name="Yu S."/>
        </authorList>
    </citation>
    <scope>NUCLEOTIDE SEQUENCE</scope>
    <source>
        <strain evidence="4">LA-IB0</strain>
        <tissue evidence="4">Leaf</tissue>
    </source>
</reference>
<dbReference type="AlphaFoldDB" id="A0AAV6W7L2"/>
<dbReference type="InterPro" id="IPR036186">
    <property type="entry name" value="Serpin_sf"/>
</dbReference>
<sequence>MAPIRLLRIASLFSPKNTHYHTLKTRIITSSSVHAQQQTMDFEESIANQTDVSLSLTKHVISFAKAKDRNFVFSPLSIHVVLSMIAAGSKGPTRDQLLGFLKFKSPEQLGSLVTLLFADGAPLGGPRLSFANGVWVDQSLRFKPAFKEVMENAYKAASYDVDFQTKVVEVTKEVNTWAEKQTNGLIKEILPFGSVDAITRLIFANAVYFKGAWSKKFDSSKTKDHKFFLLNGSSIQVPFMTSSKKQYVRAFDGFKVLQLPYKQGKDTREFSMYFFLPDAKDGLPFLLEKVGSESKFIERHLPYQEIKIGDFLIPKFKINFDFEASGVLKVLGLVLPFSDHEDGLTEMVDSNVRENLYVSSIFHKSFIEVNEEGTEAAAVSGLFLRGCSRRIEKKLDFVADHPFLFVIREDTTGVVLFVGQVLNPLVG</sequence>
<dbReference type="SMART" id="SM00093">
    <property type="entry name" value="SERPIN"/>
    <property type="match status" value="1"/>
</dbReference>
<protein>
    <recommendedName>
        <fullName evidence="3">Serpin domain-containing protein</fullName>
    </recommendedName>
</protein>
<dbReference type="EMBL" id="WHWC01000017">
    <property type="protein sequence ID" value="KAG8366108.1"/>
    <property type="molecule type" value="Genomic_DNA"/>
</dbReference>
<comment type="caution">
    <text evidence="4">The sequence shown here is derived from an EMBL/GenBank/DDBJ whole genome shotgun (WGS) entry which is preliminary data.</text>
</comment>
<dbReference type="Pfam" id="PF00079">
    <property type="entry name" value="Serpin"/>
    <property type="match status" value="1"/>
</dbReference>
<dbReference type="PROSITE" id="PS00284">
    <property type="entry name" value="SERPIN"/>
    <property type="match status" value="1"/>
</dbReference>
<organism evidence="4 5">
    <name type="scientific">Buddleja alternifolia</name>
    <dbReference type="NCBI Taxonomy" id="168488"/>
    <lineage>
        <taxon>Eukaryota</taxon>
        <taxon>Viridiplantae</taxon>
        <taxon>Streptophyta</taxon>
        <taxon>Embryophyta</taxon>
        <taxon>Tracheophyta</taxon>
        <taxon>Spermatophyta</taxon>
        <taxon>Magnoliopsida</taxon>
        <taxon>eudicotyledons</taxon>
        <taxon>Gunneridae</taxon>
        <taxon>Pentapetalae</taxon>
        <taxon>asterids</taxon>
        <taxon>lamiids</taxon>
        <taxon>Lamiales</taxon>
        <taxon>Scrophulariaceae</taxon>
        <taxon>Buddlejeae</taxon>
        <taxon>Buddleja</taxon>
    </lineage>
</organism>
<proteinExistence type="inferred from homology"/>
<dbReference type="Proteomes" id="UP000826271">
    <property type="component" value="Unassembled WGS sequence"/>
</dbReference>
<dbReference type="PANTHER" id="PTHR11461:SF211">
    <property type="entry name" value="GH10112P-RELATED"/>
    <property type="match status" value="1"/>
</dbReference>
<evidence type="ECO:0000256" key="1">
    <source>
        <dbReference type="ARBA" id="ARBA00009500"/>
    </source>
</evidence>
<evidence type="ECO:0000256" key="2">
    <source>
        <dbReference type="RuleBase" id="RU000411"/>
    </source>
</evidence>
<evidence type="ECO:0000259" key="3">
    <source>
        <dbReference type="SMART" id="SM00093"/>
    </source>
</evidence>
<evidence type="ECO:0000313" key="4">
    <source>
        <dbReference type="EMBL" id="KAG8366108.1"/>
    </source>
</evidence>
<dbReference type="InterPro" id="IPR042178">
    <property type="entry name" value="Serpin_sf_1"/>
</dbReference>
<keyword evidence="5" id="KW-1185">Reference proteome</keyword>
<dbReference type="InterPro" id="IPR023796">
    <property type="entry name" value="Serpin_dom"/>
</dbReference>
<dbReference type="SUPFAM" id="SSF56574">
    <property type="entry name" value="Serpins"/>
    <property type="match status" value="1"/>
</dbReference>
<name>A0AAV6W7L2_9LAMI</name>
<feature type="domain" description="Serpin" evidence="3">
    <location>
        <begin position="54"/>
        <end position="424"/>
    </location>
</feature>
<dbReference type="PANTHER" id="PTHR11461">
    <property type="entry name" value="SERINE PROTEASE INHIBITOR, SERPIN"/>
    <property type="match status" value="1"/>
</dbReference>